<dbReference type="InterPro" id="IPR004245">
    <property type="entry name" value="DUF229"/>
</dbReference>
<evidence type="ECO:0000313" key="3">
    <source>
        <dbReference type="WBParaSite" id="SSTP_0000166900.1"/>
    </source>
</evidence>
<evidence type="ECO:0000313" key="2">
    <source>
        <dbReference type="Proteomes" id="UP000035681"/>
    </source>
</evidence>
<dbReference type="PANTHER" id="PTHR10974:SF75">
    <property type="entry name" value="SULFATASE DOMAIN-CONTAINING PROTEIN"/>
    <property type="match status" value="1"/>
</dbReference>
<dbReference type="STRING" id="6248.A0A0K0DWQ2"/>
<evidence type="ECO:0000256" key="1">
    <source>
        <dbReference type="SAM" id="SignalP"/>
    </source>
</evidence>
<dbReference type="AlphaFoldDB" id="A0A0K0DWQ2"/>
<dbReference type="Pfam" id="PF02995">
    <property type="entry name" value="DUF229"/>
    <property type="match status" value="1"/>
</dbReference>
<dbReference type="CDD" id="cd16021">
    <property type="entry name" value="ALP_like"/>
    <property type="match status" value="1"/>
</dbReference>
<feature type="chain" id="PRO_5005327290" evidence="1">
    <location>
        <begin position="18"/>
        <end position="692"/>
    </location>
</feature>
<protein>
    <submittedName>
        <fullName evidence="4">Sulfatase N-terminal domain-containing protein</fullName>
    </submittedName>
    <submittedName>
        <fullName evidence="3">Sulfatase domain-containing protein</fullName>
    </submittedName>
</protein>
<dbReference type="InterPro" id="IPR017850">
    <property type="entry name" value="Alkaline_phosphatase_core_sf"/>
</dbReference>
<dbReference type="Proteomes" id="UP000035681">
    <property type="component" value="Unplaced"/>
</dbReference>
<dbReference type="PANTHER" id="PTHR10974">
    <property type="entry name" value="FI08016P-RELATED"/>
    <property type="match status" value="1"/>
</dbReference>
<proteinExistence type="predicted"/>
<dbReference type="WBParaSite" id="SSTP_0000166900.1">
    <property type="protein sequence ID" value="SSTP_0000166900.1"/>
    <property type="gene ID" value="SSTP_0000166900"/>
</dbReference>
<dbReference type="GO" id="GO:0005615">
    <property type="term" value="C:extracellular space"/>
    <property type="evidence" value="ECO:0007669"/>
    <property type="project" value="TreeGrafter"/>
</dbReference>
<keyword evidence="2" id="KW-1185">Reference proteome</keyword>
<organism evidence="3">
    <name type="scientific">Strongyloides stercoralis</name>
    <name type="common">Threadworm</name>
    <dbReference type="NCBI Taxonomy" id="6248"/>
    <lineage>
        <taxon>Eukaryota</taxon>
        <taxon>Metazoa</taxon>
        <taxon>Ecdysozoa</taxon>
        <taxon>Nematoda</taxon>
        <taxon>Chromadorea</taxon>
        <taxon>Rhabditida</taxon>
        <taxon>Tylenchina</taxon>
        <taxon>Panagrolaimomorpha</taxon>
        <taxon>Strongyloidoidea</taxon>
        <taxon>Strongyloididae</taxon>
        <taxon>Strongyloides</taxon>
    </lineage>
</organism>
<reference evidence="3" key="1">
    <citation type="submission" date="2015-08" db="UniProtKB">
        <authorList>
            <consortium name="WormBaseParasite"/>
        </authorList>
    </citation>
    <scope>IDENTIFICATION</scope>
</reference>
<dbReference type="SUPFAM" id="SSF53649">
    <property type="entry name" value="Alkaline phosphatase-like"/>
    <property type="match status" value="1"/>
</dbReference>
<accession>A0A0K0DWQ2</accession>
<keyword evidence="1" id="KW-0732">Signal</keyword>
<dbReference type="WBParaSite" id="TCONS_00008836.p1">
    <property type="protein sequence ID" value="TCONS_00008836.p1"/>
    <property type="gene ID" value="XLOC_006714"/>
</dbReference>
<dbReference type="Gene3D" id="3.40.720.10">
    <property type="entry name" value="Alkaline Phosphatase, subunit A"/>
    <property type="match status" value="1"/>
</dbReference>
<evidence type="ECO:0000313" key="4">
    <source>
        <dbReference type="WBParaSite" id="TCONS_00008836.p1"/>
    </source>
</evidence>
<sequence length="692" mass="81719">MILLFFILFLYFIKCYANNQTIINNNTIYLFDNFEMSVENLKNHSTTSLCKIMNYSIYNDFAELKSPYSSPKCFPMYINNYVHIVNGFIKYKYYNPLISCKYQCNYQDGESKILMGSWIDINKSKPDCDVFEVQCKTTLWPNFLVFKDLYLHVAKQEKKPEKVTFLKDSYKINTNNKKYNVHLIILDSISYYSALRGLKNTINYLENEYSGVTFKIHNKIGSNSQPNGHGFLLNRRISPLHNFLDIEKSKISDYEVIGKTGCNEYLDNEPFIAKYYRQLNYTVLSGEDFLQTIFTSHECKGFNYTYAHHSTRPYVLRMYNKKYPDNELFSRLHNSKCKGNLKYQFEYLEEFIKIYNNSKQFTFTWITNIAHEHLTGHYEYDNYLKTFFKSNKKLFDNGFLILMSDHGFRLGSYRKTKIGTFEDKNPFLLISSPKDLRNNNSEVLKNLKINSNKHTSHFDIYATMLDILTEGGNTNFKNMSYFNFTNIIKNDKIKGTSLLREINNERTCYQMEITSEYCLCREEFIKYNRTSNDLILNDGNTTNTSDVIVKKLKKNFIDTINKQLEKGNITKYCKIMEEKINGEFELKYYYTNNKNILFYLKQEVLPKGLFEAYINEDGEIISSTIERLDRYGPYAEQCVPNNPYKKFCYCKQQGSQQPINILTKANTDLGNLFKKFQEDTKSFFKKLFPISL</sequence>
<name>A0A0K0DWQ2_STRER</name>
<feature type="signal peptide" evidence="1">
    <location>
        <begin position="1"/>
        <end position="17"/>
    </location>
</feature>